<reference evidence="2 3" key="1">
    <citation type="journal article" date="2016" name="Mol. Biol. Evol.">
        <title>Comparative Genomics of Early-Diverging Mushroom-Forming Fungi Provides Insights into the Origins of Lignocellulose Decay Capabilities.</title>
        <authorList>
            <person name="Nagy L.G."/>
            <person name="Riley R."/>
            <person name="Tritt A."/>
            <person name="Adam C."/>
            <person name="Daum C."/>
            <person name="Floudas D."/>
            <person name="Sun H."/>
            <person name="Yadav J.S."/>
            <person name="Pangilinan J."/>
            <person name="Larsson K.H."/>
            <person name="Matsuura K."/>
            <person name="Barry K."/>
            <person name="Labutti K."/>
            <person name="Kuo R."/>
            <person name="Ohm R.A."/>
            <person name="Bhattacharya S.S."/>
            <person name="Shirouzu T."/>
            <person name="Yoshinaga Y."/>
            <person name="Martin F.M."/>
            <person name="Grigoriev I.V."/>
            <person name="Hibbett D.S."/>
        </authorList>
    </citation>
    <scope>NUCLEOTIDE SEQUENCE [LARGE SCALE GENOMIC DNA]</scope>
    <source>
        <strain evidence="2 3">HHB10207 ss-3</strain>
    </source>
</reference>
<keyword evidence="3" id="KW-1185">Reference proteome</keyword>
<dbReference type="AlphaFoldDB" id="A0A166E388"/>
<evidence type="ECO:0000256" key="1">
    <source>
        <dbReference type="SAM" id="Phobius"/>
    </source>
</evidence>
<proteinExistence type="predicted"/>
<sequence>MMFLAGSGSGEPNSIDDDIPPALEEFIASQFAKWMPYLTAIYWSLFPGGIIALSYRFDFDNHLKAHPEVEDQIVQSLIKVDTPEVKNKRLALSAGFVIPPSSQIPRFSKPYSITATITWVIANLGAFAAFAPYNVIEVEEIYTLGAVVMWFSLPLMCLGIVGVALCRRELGALWAYEEVWKVEHTADKAGDATTAVPYVIEPYVDDGEKAEGLKTDIV</sequence>
<keyword evidence="1" id="KW-0472">Membrane</keyword>
<protein>
    <submittedName>
        <fullName evidence="2">Uncharacterized protein</fullName>
    </submittedName>
</protein>
<organism evidence="2 3">
    <name type="scientific">Sistotremastrum suecicum HHB10207 ss-3</name>
    <dbReference type="NCBI Taxonomy" id="1314776"/>
    <lineage>
        <taxon>Eukaryota</taxon>
        <taxon>Fungi</taxon>
        <taxon>Dikarya</taxon>
        <taxon>Basidiomycota</taxon>
        <taxon>Agaricomycotina</taxon>
        <taxon>Agaricomycetes</taxon>
        <taxon>Sistotremastrales</taxon>
        <taxon>Sistotremastraceae</taxon>
        <taxon>Sistotremastrum</taxon>
    </lineage>
</organism>
<feature type="transmembrane region" description="Helical" evidence="1">
    <location>
        <begin position="34"/>
        <end position="55"/>
    </location>
</feature>
<keyword evidence="1" id="KW-0812">Transmembrane</keyword>
<evidence type="ECO:0000313" key="3">
    <source>
        <dbReference type="Proteomes" id="UP000076798"/>
    </source>
</evidence>
<feature type="transmembrane region" description="Helical" evidence="1">
    <location>
        <begin position="111"/>
        <end position="135"/>
    </location>
</feature>
<accession>A0A166E388</accession>
<dbReference type="OrthoDB" id="3264527at2759"/>
<gene>
    <name evidence="2" type="ORF">SISSUDRAFT_665716</name>
</gene>
<name>A0A166E388_9AGAM</name>
<dbReference type="Proteomes" id="UP000076798">
    <property type="component" value="Unassembled WGS sequence"/>
</dbReference>
<evidence type="ECO:0000313" key="2">
    <source>
        <dbReference type="EMBL" id="KZT39165.1"/>
    </source>
</evidence>
<keyword evidence="1" id="KW-1133">Transmembrane helix</keyword>
<feature type="transmembrane region" description="Helical" evidence="1">
    <location>
        <begin position="141"/>
        <end position="166"/>
    </location>
</feature>
<dbReference type="EMBL" id="KV428050">
    <property type="protein sequence ID" value="KZT39165.1"/>
    <property type="molecule type" value="Genomic_DNA"/>
</dbReference>